<feature type="compositionally biased region" description="Pro residues" evidence="1">
    <location>
        <begin position="385"/>
        <end position="418"/>
    </location>
</feature>
<dbReference type="Proteomes" id="UP001501310">
    <property type="component" value="Unassembled WGS sequence"/>
</dbReference>
<accession>A0ABP7S645</accession>
<evidence type="ECO:0000313" key="3">
    <source>
        <dbReference type="EMBL" id="GAA4007050.1"/>
    </source>
</evidence>
<organism evidence="3 4">
    <name type="scientific">Sphingomonas humi</name>
    <dbReference type="NCBI Taxonomy" id="335630"/>
    <lineage>
        <taxon>Bacteria</taxon>
        <taxon>Pseudomonadati</taxon>
        <taxon>Pseudomonadota</taxon>
        <taxon>Alphaproteobacteria</taxon>
        <taxon>Sphingomonadales</taxon>
        <taxon>Sphingomonadaceae</taxon>
        <taxon>Sphingomonas</taxon>
    </lineage>
</organism>
<name>A0ABP7S645_9SPHN</name>
<evidence type="ECO:0008006" key="5">
    <source>
        <dbReference type="Google" id="ProtNLM"/>
    </source>
</evidence>
<evidence type="ECO:0000256" key="2">
    <source>
        <dbReference type="SAM" id="SignalP"/>
    </source>
</evidence>
<comment type="caution">
    <text evidence="3">The sequence shown here is derived from an EMBL/GenBank/DDBJ whole genome shotgun (WGS) entry which is preliminary data.</text>
</comment>
<reference evidence="4" key="1">
    <citation type="journal article" date="2019" name="Int. J. Syst. Evol. Microbiol.">
        <title>The Global Catalogue of Microorganisms (GCM) 10K type strain sequencing project: providing services to taxonomists for standard genome sequencing and annotation.</title>
        <authorList>
            <consortium name="The Broad Institute Genomics Platform"/>
            <consortium name="The Broad Institute Genome Sequencing Center for Infectious Disease"/>
            <person name="Wu L."/>
            <person name="Ma J."/>
        </authorList>
    </citation>
    <scope>NUCLEOTIDE SEQUENCE [LARGE SCALE GENOMIC DNA]</scope>
    <source>
        <strain evidence="4">JCM 16603</strain>
    </source>
</reference>
<evidence type="ECO:0000256" key="1">
    <source>
        <dbReference type="SAM" id="MobiDB-lite"/>
    </source>
</evidence>
<proteinExistence type="predicted"/>
<feature type="chain" id="PRO_5045714074" description="Heavy-metal-associated domain-containing protein" evidence="2">
    <location>
        <begin position="26"/>
        <end position="435"/>
    </location>
</feature>
<dbReference type="EMBL" id="BAAAZD010000002">
    <property type="protein sequence ID" value="GAA4007050.1"/>
    <property type="molecule type" value="Genomic_DNA"/>
</dbReference>
<gene>
    <name evidence="3" type="ORF">GCM10022211_20150</name>
</gene>
<feature type="signal peptide" evidence="2">
    <location>
        <begin position="1"/>
        <end position="25"/>
    </location>
</feature>
<dbReference type="RefSeq" id="WP_344710136.1">
    <property type="nucleotide sequence ID" value="NZ_BAAAZD010000002.1"/>
</dbReference>
<protein>
    <recommendedName>
        <fullName evidence="5">Heavy-metal-associated domain-containing protein</fullName>
    </recommendedName>
</protein>
<evidence type="ECO:0000313" key="4">
    <source>
        <dbReference type="Proteomes" id="UP001501310"/>
    </source>
</evidence>
<keyword evidence="4" id="KW-1185">Reference proteome</keyword>
<keyword evidence="2" id="KW-0732">Signal</keyword>
<sequence>MPRLPLRLLFVALLGCAGLGTAVFAQLESGDRGIPPIDSASTLEIGGIKVDVAAKDAETARLAGWRMAQRQGFAKLWAQMHRAPESEAPKLPDSTLDGIVSSIEIEEERIAPGRYMASLQILFDRSRSAALLGASGPVRRSAPMLLIPVMVSGGTATTVELRNPWQRAWAEYRTANSAIDYVRISGQGIDPLIATAAQVRRPGRAMWRNLVDFYGASDVLVATAQVRRLYPGGPSVATFTGSFGPDRQLLGSFTLRADSSADLPRMMAEGVRQMDALYTSWLASGGLRPDPSLLPPPPPVEELVEEEAPQAPTEQVIQISVTSPYSPVGWLRSIPGVASVQEIGSQVLVVRFKGSQGQLASALNSRGWQTSSASGVFTITGYAPPAQPQPAAPPPAQPAAPASPQPQPQPARPAPPQQRAPAEPLVPVTTRRPGA</sequence>
<feature type="region of interest" description="Disordered" evidence="1">
    <location>
        <begin position="379"/>
        <end position="435"/>
    </location>
</feature>